<dbReference type="InterPro" id="IPR011006">
    <property type="entry name" value="CheY-like_superfamily"/>
</dbReference>
<evidence type="ECO:0000259" key="7">
    <source>
        <dbReference type="PROSITE" id="PS50110"/>
    </source>
</evidence>
<dbReference type="Proteomes" id="UP000265801">
    <property type="component" value="Unassembled WGS sequence"/>
</dbReference>
<sequence length="175" mass="19449">MIRIVIAEDQEFLLGIIGSLLNLEDDMEVVGQSSERKEILTLVEKLQPDICLMDTVMHSKEGFSEELRTAGCKLLILSTFPEKGYFEKIINMDVRGYLPKDSSSEEFVSSIRLILDGGRIYSPELMEGNQDGALEEAAPSPAGLDTPQRKQNGKTIESVRGYFSAFKDKMKLPAG</sequence>
<evidence type="ECO:0000256" key="3">
    <source>
        <dbReference type="ARBA" id="ARBA00023125"/>
    </source>
</evidence>
<dbReference type="RefSeq" id="WP_119549450.1">
    <property type="nucleotide sequence ID" value="NZ_QXIR01000045.1"/>
</dbReference>
<dbReference type="InterPro" id="IPR001789">
    <property type="entry name" value="Sig_transdc_resp-reg_receiver"/>
</dbReference>
<evidence type="ECO:0000313" key="8">
    <source>
        <dbReference type="EMBL" id="RIW28452.1"/>
    </source>
</evidence>
<evidence type="ECO:0000256" key="1">
    <source>
        <dbReference type="ARBA" id="ARBA00022553"/>
    </source>
</evidence>
<reference evidence="8 9" key="1">
    <citation type="submission" date="2018-09" db="EMBL/GenBank/DDBJ databases">
        <title>Bacillus saliacetes sp. nov., isolated from Thai shrimp paste (Ka-pi).</title>
        <authorList>
            <person name="Daroonpunt R."/>
            <person name="Tanasupawat S."/>
            <person name="Yiamsombut S."/>
        </authorList>
    </citation>
    <scope>NUCLEOTIDE SEQUENCE [LARGE SCALE GENOMIC DNA]</scope>
    <source>
        <strain evidence="8 9">SKP7-4</strain>
    </source>
</reference>
<dbReference type="GO" id="GO:0003677">
    <property type="term" value="F:DNA binding"/>
    <property type="evidence" value="ECO:0007669"/>
    <property type="project" value="UniProtKB-KW"/>
</dbReference>
<evidence type="ECO:0000256" key="6">
    <source>
        <dbReference type="SAM" id="MobiDB-lite"/>
    </source>
</evidence>
<keyword evidence="1 5" id="KW-0597">Phosphoprotein</keyword>
<feature type="region of interest" description="Disordered" evidence="6">
    <location>
        <begin position="134"/>
        <end position="155"/>
    </location>
</feature>
<evidence type="ECO:0000256" key="5">
    <source>
        <dbReference type="PROSITE-ProRule" id="PRU00169"/>
    </source>
</evidence>
<gene>
    <name evidence="8" type="ORF">D3H55_21910</name>
</gene>
<dbReference type="OrthoDB" id="9780153at2"/>
<name>A0A3A1QQA2_9BACI</name>
<feature type="modified residue" description="4-aspartylphosphate" evidence="5">
    <location>
        <position position="54"/>
    </location>
</feature>
<keyword evidence="2" id="KW-0805">Transcription regulation</keyword>
<dbReference type="AlphaFoldDB" id="A0A3A1QQA2"/>
<dbReference type="EMBL" id="QXIR01000045">
    <property type="protein sequence ID" value="RIW28452.1"/>
    <property type="molecule type" value="Genomic_DNA"/>
</dbReference>
<dbReference type="PANTHER" id="PTHR43214">
    <property type="entry name" value="TWO-COMPONENT RESPONSE REGULATOR"/>
    <property type="match status" value="1"/>
</dbReference>
<keyword evidence="9" id="KW-1185">Reference proteome</keyword>
<dbReference type="PANTHER" id="PTHR43214:SF42">
    <property type="entry name" value="TRANSCRIPTIONAL REGULATORY PROTEIN DESR"/>
    <property type="match status" value="1"/>
</dbReference>
<accession>A0A3A1QQA2</accession>
<dbReference type="SUPFAM" id="SSF52172">
    <property type="entry name" value="CheY-like"/>
    <property type="match status" value="1"/>
</dbReference>
<dbReference type="SMART" id="SM00448">
    <property type="entry name" value="REC"/>
    <property type="match status" value="1"/>
</dbReference>
<dbReference type="GO" id="GO:0010468">
    <property type="term" value="P:regulation of gene expression"/>
    <property type="evidence" value="ECO:0007669"/>
    <property type="project" value="UniProtKB-ARBA"/>
</dbReference>
<dbReference type="GO" id="GO:0000160">
    <property type="term" value="P:phosphorelay signal transduction system"/>
    <property type="evidence" value="ECO:0007669"/>
    <property type="project" value="InterPro"/>
</dbReference>
<evidence type="ECO:0000256" key="4">
    <source>
        <dbReference type="ARBA" id="ARBA00023163"/>
    </source>
</evidence>
<evidence type="ECO:0000256" key="2">
    <source>
        <dbReference type="ARBA" id="ARBA00023015"/>
    </source>
</evidence>
<keyword evidence="4" id="KW-0804">Transcription</keyword>
<organism evidence="8 9">
    <name type="scientific">Bacillus salacetis</name>
    <dbReference type="NCBI Taxonomy" id="2315464"/>
    <lineage>
        <taxon>Bacteria</taxon>
        <taxon>Bacillati</taxon>
        <taxon>Bacillota</taxon>
        <taxon>Bacilli</taxon>
        <taxon>Bacillales</taxon>
        <taxon>Bacillaceae</taxon>
        <taxon>Bacillus</taxon>
    </lineage>
</organism>
<dbReference type="InterPro" id="IPR039420">
    <property type="entry name" value="WalR-like"/>
</dbReference>
<evidence type="ECO:0000313" key="9">
    <source>
        <dbReference type="Proteomes" id="UP000265801"/>
    </source>
</evidence>
<keyword evidence="3 8" id="KW-0238">DNA-binding</keyword>
<dbReference type="PROSITE" id="PS50110">
    <property type="entry name" value="RESPONSE_REGULATORY"/>
    <property type="match status" value="1"/>
</dbReference>
<dbReference type="Pfam" id="PF00072">
    <property type="entry name" value="Response_reg"/>
    <property type="match status" value="1"/>
</dbReference>
<comment type="caution">
    <text evidence="8">The sequence shown here is derived from an EMBL/GenBank/DDBJ whole genome shotgun (WGS) entry which is preliminary data.</text>
</comment>
<protein>
    <submittedName>
        <fullName evidence="8">DNA-binding response regulator</fullName>
    </submittedName>
</protein>
<proteinExistence type="predicted"/>
<feature type="domain" description="Response regulatory" evidence="7">
    <location>
        <begin position="3"/>
        <end position="115"/>
    </location>
</feature>
<dbReference type="Gene3D" id="3.40.50.2300">
    <property type="match status" value="1"/>
</dbReference>